<dbReference type="EMBL" id="VRMN01000001">
    <property type="protein sequence ID" value="KAA8499209.1"/>
    <property type="molecule type" value="Genomic_DNA"/>
</dbReference>
<proteinExistence type="inferred from homology"/>
<sequence>MEIFSHDSVSSMDFDGAAFGWSPTSGASVDRSLRIDKDDTPANPTSGDNGEAMGPLEHERLEESMRRLRALERRELEYLPVPNYLTSVQHALHAQARDEIVHWMIEFAESLRVSLVSVALGVNALDRFLSVQAIPHTAVRPVAAACFLLGCKMNENDNHIPAVAFLAWSAGSNVVSIRTAEKLVLRALQWDINAVTAHQMVGLLLDTKHRFAAADPDASRSLEMFLDMFLEISLRDVHIAEFPASVCADACIMACFSMVPKRLPGRAMADRQELRQQQEAQCFTLLMNAFQKIEGA</sequence>
<comment type="caution">
    <text evidence="4">The sequence shown here is derived from an EMBL/GenBank/DDBJ whole genome shotgun (WGS) entry which is preliminary data.</text>
</comment>
<comment type="similarity">
    <text evidence="1">Belongs to the cyclin family.</text>
</comment>
<dbReference type="InterPro" id="IPR013763">
    <property type="entry name" value="Cyclin-like_dom"/>
</dbReference>
<dbReference type="InterPro" id="IPR039361">
    <property type="entry name" value="Cyclin"/>
</dbReference>
<dbReference type="InterPro" id="IPR006671">
    <property type="entry name" value="Cyclin_N"/>
</dbReference>
<feature type="compositionally biased region" description="Basic and acidic residues" evidence="2">
    <location>
        <begin position="31"/>
        <end position="40"/>
    </location>
</feature>
<evidence type="ECO:0000256" key="2">
    <source>
        <dbReference type="SAM" id="MobiDB-lite"/>
    </source>
</evidence>
<dbReference type="AlphaFoldDB" id="A0A5J4Z5A0"/>
<dbReference type="SMART" id="SM00385">
    <property type="entry name" value="CYCLIN"/>
    <property type="match status" value="1"/>
</dbReference>
<keyword evidence="1" id="KW-0195">Cyclin</keyword>
<evidence type="ECO:0000313" key="4">
    <source>
        <dbReference type="EMBL" id="KAA8499209.1"/>
    </source>
</evidence>
<dbReference type="SUPFAM" id="SSF47954">
    <property type="entry name" value="Cyclin-like"/>
    <property type="match status" value="1"/>
</dbReference>
<accession>A0A5J4Z5A0</accession>
<keyword evidence="5" id="KW-1185">Reference proteome</keyword>
<evidence type="ECO:0000256" key="1">
    <source>
        <dbReference type="RuleBase" id="RU000383"/>
    </source>
</evidence>
<organism evidence="4 5">
    <name type="scientific">Porphyridium purpureum</name>
    <name type="common">Red alga</name>
    <name type="synonym">Porphyridium cruentum</name>
    <dbReference type="NCBI Taxonomy" id="35688"/>
    <lineage>
        <taxon>Eukaryota</taxon>
        <taxon>Rhodophyta</taxon>
        <taxon>Bangiophyceae</taxon>
        <taxon>Porphyridiales</taxon>
        <taxon>Porphyridiaceae</taxon>
        <taxon>Porphyridium</taxon>
    </lineage>
</organism>
<dbReference type="Pfam" id="PF00134">
    <property type="entry name" value="Cyclin_N"/>
    <property type="match status" value="1"/>
</dbReference>
<feature type="domain" description="Cyclin-like" evidence="3">
    <location>
        <begin position="102"/>
        <end position="186"/>
    </location>
</feature>
<dbReference type="InterPro" id="IPR036915">
    <property type="entry name" value="Cyclin-like_sf"/>
</dbReference>
<evidence type="ECO:0000259" key="3">
    <source>
        <dbReference type="SMART" id="SM00385"/>
    </source>
</evidence>
<dbReference type="PANTHER" id="PTHR10177">
    <property type="entry name" value="CYCLINS"/>
    <property type="match status" value="1"/>
</dbReference>
<name>A0A5J4Z5A0_PORPP</name>
<dbReference type="OrthoDB" id="285802at2759"/>
<reference evidence="5" key="1">
    <citation type="journal article" date="2019" name="Nat. Commun.">
        <title>Expansion of phycobilisome linker gene families in mesophilic red algae.</title>
        <authorList>
            <person name="Lee J."/>
            <person name="Kim D."/>
            <person name="Bhattacharya D."/>
            <person name="Yoon H.S."/>
        </authorList>
    </citation>
    <scope>NUCLEOTIDE SEQUENCE [LARGE SCALE GENOMIC DNA]</scope>
    <source>
        <strain evidence="5">CCMP 1328</strain>
    </source>
</reference>
<protein>
    <submittedName>
        <fullName evidence="4">G1/S-specific cyclin-D3</fullName>
    </submittedName>
</protein>
<feature type="region of interest" description="Disordered" evidence="2">
    <location>
        <begin position="25"/>
        <end position="57"/>
    </location>
</feature>
<evidence type="ECO:0000313" key="5">
    <source>
        <dbReference type="Proteomes" id="UP000324585"/>
    </source>
</evidence>
<dbReference type="Proteomes" id="UP000324585">
    <property type="component" value="Unassembled WGS sequence"/>
</dbReference>
<gene>
    <name evidence="4" type="ORF">FVE85_6794</name>
</gene>
<dbReference type="Gene3D" id="1.10.472.10">
    <property type="entry name" value="Cyclin-like"/>
    <property type="match status" value="2"/>
</dbReference>